<dbReference type="AlphaFoldDB" id="A0A166GNL0"/>
<evidence type="ECO:0000313" key="1">
    <source>
        <dbReference type="EMBL" id="KZP18017.1"/>
    </source>
</evidence>
<protein>
    <submittedName>
        <fullName evidence="1">Uncharacterized protein</fullName>
    </submittedName>
</protein>
<accession>A0A166GNL0</accession>
<dbReference type="EMBL" id="KV417576">
    <property type="protein sequence ID" value="KZP18017.1"/>
    <property type="molecule type" value="Genomic_DNA"/>
</dbReference>
<name>A0A166GNL0_9AGAM</name>
<gene>
    <name evidence="1" type="ORF">FIBSPDRAFT_893748</name>
</gene>
<organism evidence="1">
    <name type="scientific">Athelia psychrophila</name>
    <dbReference type="NCBI Taxonomy" id="1759441"/>
    <lineage>
        <taxon>Eukaryota</taxon>
        <taxon>Fungi</taxon>
        <taxon>Dikarya</taxon>
        <taxon>Basidiomycota</taxon>
        <taxon>Agaricomycotina</taxon>
        <taxon>Agaricomycetes</taxon>
        <taxon>Agaricomycetidae</taxon>
        <taxon>Atheliales</taxon>
        <taxon>Atheliaceae</taxon>
        <taxon>Athelia</taxon>
    </lineage>
</organism>
<sequence>MHTSVSARIRTSTEYLRDNGGSCGGASEENMKLSHCFVKTRPMFALLQHVNSNCTAFSSTPPYTVGRTAVVGPAGYKRLVVEVGLGSAQRQSLRPESVILIGVTSLTRPLGPHRVTILSLVDYQHHGQGGRGIFSTSSRHLRSVAALQWCLKISELHRNCNYSMLFTTTWSLWEDRVEDILVGGGANIHELFRSAMTTGGGRPGVLAWLATAT</sequence>
<reference evidence="1" key="1">
    <citation type="journal article" date="2016" name="Mol. Biol. Evol.">
        <title>Comparative Genomics of Early-Diverging Mushroom-Forming Fungi Provides Insights into the Origins of Lignocellulose Decay Capabilities.</title>
        <authorList>
            <person name="Nagy L.G."/>
            <person name="Riley R."/>
            <person name="Tritt A."/>
            <person name="Adam C."/>
            <person name="Daum C."/>
            <person name="Floudas D."/>
            <person name="Sun H."/>
            <person name="Yadav J.S."/>
            <person name="Pangilinan J."/>
            <person name="Larsson K.H."/>
            <person name="Matsuura K."/>
            <person name="Barry K."/>
            <person name="Labutti K."/>
            <person name="Kuo R."/>
            <person name="Ohm R.A."/>
            <person name="Bhattacharya S.S."/>
            <person name="Shirouzu T."/>
            <person name="Yoshinaga Y."/>
            <person name="Martin F.M."/>
            <person name="Grigoriev I.V."/>
            <person name="Hibbett D.S."/>
        </authorList>
    </citation>
    <scope>NUCLEOTIDE SEQUENCE [LARGE SCALE GENOMIC DNA]</scope>
    <source>
        <strain evidence="1">CBS 109695</strain>
    </source>
</reference>
<proteinExistence type="predicted"/>